<accession>A6HDP4</accession>
<evidence type="ECO:0000313" key="2">
    <source>
        <dbReference type="Proteomes" id="UP000234681"/>
    </source>
</evidence>
<protein>
    <submittedName>
        <fullName evidence="1">RCG34985</fullName>
    </submittedName>
</protein>
<dbReference type="Proteomes" id="UP000234681">
    <property type="component" value="Chromosome 10"/>
</dbReference>
<reference evidence="1 2" key="1">
    <citation type="submission" date="2005-07" db="EMBL/GenBank/DDBJ databases">
        <authorList>
            <person name="Mural R.J."/>
            <person name="Li P.W."/>
            <person name="Adams M.D."/>
            <person name="Amanatides P.G."/>
            <person name="Baden-Tillson H."/>
            <person name="Barnstead M."/>
            <person name="Chin S.H."/>
            <person name="Dew I."/>
            <person name="Evans C.A."/>
            <person name="Ferriera S."/>
            <person name="Flanigan M."/>
            <person name="Fosler C."/>
            <person name="Glodek A."/>
            <person name="Gu Z."/>
            <person name="Holt R.A."/>
            <person name="Jennings D."/>
            <person name="Kraft C.L."/>
            <person name="Lu F."/>
            <person name="Nguyen T."/>
            <person name="Nusskern D.R."/>
            <person name="Pfannkoch C.M."/>
            <person name="Sitter C."/>
            <person name="Sutton G.G."/>
            <person name="Venter J.C."/>
            <person name="Wang Z."/>
            <person name="Woodage T."/>
            <person name="Zheng X.H."/>
            <person name="Zhong F."/>
        </authorList>
    </citation>
    <scope>NUCLEOTIDE SEQUENCE [LARGE SCALE GENOMIC DNA]</scope>
    <source>
        <strain>BN</strain>
        <strain evidence="2">Sprague-Dawley</strain>
    </source>
</reference>
<name>A6HDP4_RAT</name>
<dbReference type="EMBL" id="CH473948">
    <property type="protein sequence ID" value="EDM04149.1"/>
    <property type="molecule type" value="Genomic_DNA"/>
</dbReference>
<proteinExistence type="predicted"/>
<dbReference type="AlphaFoldDB" id="A6HDP4"/>
<organism evidence="1 2">
    <name type="scientific">Rattus norvegicus</name>
    <name type="common">Rat</name>
    <dbReference type="NCBI Taxonomy" id="10116"/>
    <lineage>
        <taxon>Eukaryota</taxon>
        <taxon>Metazoa</taxon>
        <taxon>Chordata</taxon>
        <taxon>Craniata</taxon>
        <taxon>Vertebrata</taxon>
        <taxon>Euteleostomi</taxon>
        <taxon>Mammalia</taxon>
        <taxon>Eutheria</taxon>
        <taxon>Euarchontoglires</taxon>
        <taxon>Glires</taxon>
        <taxon>Rodentia</taxon>
        <taxon>Myomorpha</taxon>
        <taxon>Muroidea</taxon>
        <taxon>Muridae</taxon>
        <taxon>Murinae</taxon>
        <taxon>Rattus</taxon>
    </lineage>
</organism>
<gene>
    <name evidence="1" type="ORF">rCG_34985</name>
</gene>
<sequence length="51" mass="5895">MLHTSDGVPFPQDTSRRVLNYDFQGSLTLSFKDSLWFVITRLPLPRGSHYP</sequence>
<evidence type="ECO:0000313" key="1">
    <source>
        <dbReference type="EMBL" id="EDM04149.1"/>
    </source>
</evidence>